<feature type="region of interest" description="Disordered" evidence="2">
    <location>
        <begin position="427"/>
        <end position="467"/>
    </location>
</feature>
<accession>A0A6A6BI03</accession>
<reference evidence="3" key="1">
    <citation type="journal article" date="2020" name="Stud. Mycol.">
        <title>101 Dothideomycetes genomes: a test case for predicting lifestyles and emergence of pathogens.</title>
        <authorList>
            <person name="Haridas S."/>
            <person name="Albert R."/>
            <person name="Binder M."/>
            <person name="Bloem J."/>
            <person name="Labutti K."/>
            <person name="Salamov A."/>
            <person name="Andreopoulos B."/>
            <person name="Baker S."/>
            <person name="Barry K."/>
            <person name="Bills G."/>
            <person name="Bluhm B."/>
            <person name="Cannon C."/>
            <person name="Castanera R."/>
            <person name="Culley D."/>
            <person name="Daum C."/>
            <person name="Ezra D."/>
            <person name="Gonzalez J."/>
            <person name="Henrissat B."/>
            <person name="Kuo A."/>
            <person name="Liang C."/>
            <person name="Lipzen A."/>
            <person name="Lutzoni F."/>
            <person name="Magnuson J."/>
            <person name="Mondo S."/>
            <person name="Nolan M."/>
            <person name="Ohm R."/>
            <person name="Pangilinan J."/>
            <person name="Park H.-J."/>
            <person name="Ramirez L."/>
            <person name="Alfaro M."/>
            <person name="Sun H."/>
            <person name="Tritt A."/>
            <person name="Yoshinaga Y."/>
            <person name="Zwiers L.-H."/>
            <person name="Turgeon B."/>
            <person name="Goodwin S."/>
            <person name="Spatafora J."/>
            <person name="Crous P."/>
            <person name="Grigoriev I."/>
        </authorList>
    </citation>
    <scope>NUCLEOTIDE SEQUENCE</scope>
    <source>
        <strain evidence="3">CBS 121167</strain>
    </source>
</reference>
<dbReference type="GO" id="GO:0006900">
    <property type="term" value="P:vesicle budding from membrane"/>
    <property type="evidence" value="ECO:0007669"/>
    <property type="project" value="TreeGrafter"/>
</dbReference>
<dbReference type="EMBL" id="ML995481">
    <property type="protein sequence ID" value="KAF2143626.1"/>
    <property type="molecule type" value="Genomic_DNA"/>
</dbReference>
<proteinExistence type="predicted"/>
<dbReference type="GO" id="GO:0032511">
    <property type="term" value="P:late endosome to vacuole transport via multivesicular body sorting pathway"/>
    <property type="evidence" value="ECO:0007669"/>
    <property type="project" value="TreeGrafter"/>
</dbReference>
<evidence type="ECO:0000256" key="1">
    <source>
        <dbReference type="SAM" id="Coils"/>
    </source>
</evidence>
<evidence type="ECO:0008006" key="5">
    <source>
        <dbReference type="Google" id="ProtNLM"/>
    </source>
</evidence>
<evidence type="ECO:0000313" key="3">
    <source>
        <dbReference type="EMBL" id="KAF2143626.1"/>
    </source>
</evidence>
<keyword evidence="4" id="KW-1185">Reference proteome</keyword>
<dbReference type="GO" id="GO:0009898">
    <property type="term" value="C:cytoplasmic side of plasma membrane"/>
    <property type="evidence" value="ECO:0007669"/>
    <property type="project" value="TreeGrafter"/>
</dbReference>
<dbReference type="PANTHER" id="PTHR22761">
    <property type="entry name" value="CHARGED MULTIVESICULAR BODY PROTEIN"/>
    <property type="match status" value="1"/>
</dbReference>
<dbReference type="GeneID" id="54296358"/>
<name>A0A6A6BI03_9PEZI</name>
<dbReference type="AlphaFoldDB" id="A0A6A6BI03"/>
<sequence>MPELLDYILEHEEAFKSKGRLASLYSDFGTQQATNPDGYTANVAAWRKALLDAARVGLVPSSTGAHDNALTLGAGEPLLRELTSKDFGRPLALGAVLQDAVARREMVPLKEFLAGTTSIYARGGWSISPWGVVTWGLRQLGGVLGAGGATNKLVAGEYVVVPNVEAVATTVLAHFAHTTTPLDLITTRAAFSRSFAHALSADRALSQTDISLLLIHLARDRAALAYDPASGTIKLSPHPGAEPPAPISAAETTVAQLRDLLASLATQVSTLDAETATHDAAARAAVARGATAQARAALRKKKAAEATAAKRGASLAQLESVYAAIEDAAGQVAVVRALEAGAGVLRGLHAEVGGAEGVDAVMERVREEVALAEEVTGAMTEGAGTGVVDEEEVEDEFAALEREERERVEAAEARKTAERLAVLEEMEKKREVEAERDMGRLSLDETRPALHGDDEQQQRKEQPLPEA</sequence>
<protein>
    <recommendedName>
        <fullName evidence="5">SNF7 family protein</fullName>
    </recommendedName>
</protein>
<gene>
    <name evidence="3" type="ORF">K452DRAFT_267860</name>
</gene>
<dbReference type="Pfam" id="PF03357">
    <property type="entry name" value="Snf7"/>
    <property type="match status" value="1"/>
</dbReference>
<dbReference type="GO" id="GO:0005771">
    <property type="term" value="C:multivesicular body"/>
    <property type="evidence" value="ECO:0007669"/>
    <property type="project" value="TreeGrafter"/>
</dbReference>
<dbReference type="OrthoDB" id="10250120at2759"/>
<evidence type="ECO:0000256" key="2">
    <source>
        <dbReference type="SAM" id="MobiDB-lite"/>
    </source>
</evidence>
<dbReference type="PANTHER" id="PTHR22761:SF18">
    <property type="entry name" value="SORTING PROTEIN SNF7 FAMILY PROTEIN, PUTATIVE (AFU_ORTHOLOGUE AFUA_2G16692)-RELATED"/>
    <property type="match status" value="1"/>
</dbReference>
<dbReference type="Gene3D" id="6.10.140.1230">
    <property type="match status" value="1"/>
</dbReference>
<evidence type="ECO:0000313" key="4">
    <source>
        <dbReference type="Proteomes" id="UP000799438"/>
    </source>
</evidence>
<dbReference type="GO" id="GO:0000815">
    <property type="term" value="C:ESCRT III complex"/>
    <property type="evidence" value="ECO:0007669"/>
    <property type="project" value="TreeGrafter"/>
</dbReference>
<dbReference type="RefSeq" id="XP_033399338.1">
    <property type="nucleotide sequence ID" value="XM_033538862.1"/>
</dbReference>
<organism evidence="3 4">
    <name type="scientific">Aplosporella prunicola CBS 121167</name>
    <dbReference type="NCBI Taxonomy" id="1176127"/>
    <lineage>
        <taxon>Eukaryota</taxon>
        <taxon>Fungi</taxon>
        <taxon>Dikarya</taxon>
        <taxon>Ascomycota</taxon>
        <taxon>Pezizomycotina</taxon>
        <taxon>Dothideomycetes</taxon>
        <taxon>Dothideomycetes incertae sedis</taxon>
        <taxon>Botryosphaeriales</taxon>
        <taxon>Aplosporellaceae</taxon>
        <taxon>Aplosporella</taxon>
    </lineage>
</organism>
<dbReference type="InterPro" id="IPR005024">
    <property type="entry name" value="Snf7_fam"/>
</dbReference>
<feature type="coiled-coil region" evidence="1">
    <location>
        <begin position="247"/>
        <end position="274"/>
    </location>
</feature>
<keyword evidence="1" id="KW-0175">Coiled coil</keyword>
<dbReference type="Proteomes" id="UP000799438">
    <property type="component" value="Unassembled WGS sequence"/>
</dbReference>